<keyword evidence="2" id="KW-1185">Reference proteome</keyword>
<proteinExistence type="predicted"/>
<evidence type="ECO:0000313" key="2">
    <source>
        <dbReference type="Proteomes" id="UP000004105"/>
    </source>
</evidence>
<reference evidence="1 2" key="1">
    <citation type="submission" date="2011-02" db="EMBL/GenBank/DDBJ databases">
        <authorList>
            <person name="Muzny D."/>
            <person name="Qin X."/>
            <person name="Deng J."/>
            <person name="Jiang H."/>
            <person name="Liu Y."/>
            <person name="Qu J."/>
            <person name="Song X.-Z."/>
            <person name="Zhang L."/>
            <person name="Thornton R."/>
            <person name="Coyle M."/>
            <person name="Francisco L."/>
            <person name="Jackson L."/>
            <person name="Javaid M."/>
            <person name="Korchina V."/>
            <person name="Kovar C."/>
            <person name="Mata R."/>
            <person name="Mathew T."/>
            <person name="Ngo R."/>
            <person name="Nguyen L."/>
            <person name="Nguyen N."/>
            <person name="Okwuonu G."/>
            <person name="Ongeri F."/>
            <person name="Pham C."/>
            <person name="Simmons D."/>
            <person name="Wilczek-Boney K."/>
            <person name="Hale W."/>
            <person name="Jakkamsetti A."/>
            <person name="Pham P."/>
            <person name="Ruth R."/>
            <person name="San Lucas F."/>
            <person name="Warren J."/>
            <person name="Zhang J."/>
            <person name="Zhao Z."/>
            <person name="Zhou C."/>
            <person name="Zhu D."/>
            <person name="Lee S."/>
            <person name="Bess C."/>
            <person name="Blankenburg K."/>
            <person name="Forbes L."/>
            <person name="Fu Q."/>
            <person name="Gubbala S."/>
            <person name="Hirani K."/>
            <person name="Jayaseelan J.C."/>
            <person name="Lara F."/>
            <person name="Munidasa M."/>
            <person name="Palculict T."/>
            <person name="Patil S."/>
            <person name="Pu L.-L."/>
            <person name="Saada N."/>
            <person name="Tang L."/>
            <person name="Weissenberger G."/>
            <person name="Zhu Y."/>
            <person name="Hemphill L."/>
            <person name="Shang Y."/>
            <person name="Youmans B."/>
            <person name="Ayvaz T."/>
            <person name="Ross M."/>
            <person name="Santibanez J."/>
            <person name="Aqrawi P."/>
            <person name="Gross S."/>
            <person name="Joshi V."/>
            <person name="Fowler G."/>
            <person name="Nazareth L."/>
            <person name="Reid J."/>
            <person name="Worley K."/>
            <person name="Petrosino J."/>
            <person name="Highlander S."/>
            <person name="Gibbs R."/>
        </authorList>
    </citation>
    <scope>NUCLEOTIDE SEQUENCE [LARGE SCALE GENOMIC DNA]</scope>
    <source>
        <strain evidence="1 2">ATCC BAA-1200</strain>
    </source>
</reference>
<dbReference type="HOGENOM" id="CLU_3009574_0_0_4"/>
<accession>F2BDV2</accession>
<name>F2BDV2_9NEIS</name>
<comment type="caution">
    <text evidence="1">The sequence shown here is derived from an EMBL/GenBank/DDBJ whole genome shotgun (WGS) entry which is preliminary data.</text>
</comment>
<sequence length="56" mass="6577">MKSKKGRLKTITQVFRRPCTLPNKQEKQPEKLFRLPFMFLGTGCVTPARPRSRCRL</sequence>
<dbReference type="EMBL" id="AFAY01000042">
    <property type="protein sequence ID" value="EGF10271.1"/>
    <property type="molecule type" value="Genomic_DNA"/>
</dbReference>
<evidence type="ECO:0000313" key="1">
    <source>
        <dbReference type="EMBL" id="EGF10271.1"/>
    </source>
</evidence>
<dbReference type="Proteomes" id="UP000004105">
    <property type="component" value="Unassembled WGS sequence"/>
</dbReference>
<dbReference type="AlphaFoldDB" id="F2BDV2"/>
<protein>
    <submittedName>
        <fullName evidence="1">Uncharacterized protein</fullName>
    </submittedName>
</protein>
<organism evidence="1 2">
    <name type="scientific">Neisseria bacilliformis ATCC BAA-1200</name>
    <dbReference type="NCBI Taxonomy" id="888742"/>
    <lineage>
        <taxon>Bacteria</taxon>
        <taxon>Pseudomonadati</taxon>
        <taxon>Pseudomonadota</taxon>
        <taxon>Betaproteobacteria</taxon>
        <taxon>Neisseriales</taxon>
        <taxon>Neisseriaceae</taxon>
        <taxon>Neisseria</taxon>
    </lineage>
</organism>
<gene>
    <name evidence="1" type="ORF">HMPREF9123_1908</name>
</gene>